<feature type="domain" description="Ig-like" evidence="9">
    <location>
        <begin position="36"/>
        <end position="127"/>
    </location>
</feature>
<evidence type="ECO:0000256" key="3">
    <source>
        <dbReference type="ARBA" id="ARBA00022729"/>
    </source>
</evidence>
<dbReference type="InterPro" id="IPR036179">
    <property type="entry name" value="Ig-like_dom_sf"/>
</dbReference>
<evidence type="ECO:0000256" key="8">
    <source>
        <dbReference type="ARBA" id="ARBA00023319"/>
    </source>
</evidence>
<keyword evidence="3" id="KW-0732">Signal</keyword>
<comment type="subcellular location">
    <subcellularLocation>
        <location evidence="1">Cell membrane</location>
    </subcellularLocation>
</comment>
<dbReference type="InterPro" id="IPR003599">
    <property type="entry name" value="Ig_sub"/>
</dbReference>
<keyword evidence="2" id="KW-1003">Cell membrane</keyword>
<evidence type="ECO:0000259" key="9">
    <source>
        <dbReference type="PROSITE" id="PS50835"/>
    </source>
</evidence>
<keyword evidence="8" id="KW-0393">Immunoglobulin domain</keyword>
<protein>
    <recommendedName>
        <fullName evidence="9">Ig-like domain-containing protein</fullName>
    </recommendedName>
</protein>
<keyword evidence="5" id="KW-0472">Membrane</keyword>
<organism evidence="10 11">
    <name type="scientific">Dendroctonus ponderosae</name>
    <name type="common">Mountain pine beetle</name>
    <dbReference type="NCBI Taxonomy" id="77166"/>
    <lineage>
        <taxon>Eukaryota</taxon>
        <taxon>Metazoa</taxon>
        <taxon>Ecdysozoa</taxon>
        <taxon>Arthropoda</taxon>
        <taxon>Hexapoda</taxon>
        <taxon>Insecta</taxon>
        <taxon>Pterygota</taxon>
        <taxon>Neoptera</taxon>
        <taxon>Endopterygota</taxon>
        <taxon>Coleoptera</taxon>
        <taxon>Polyphaga</taxon>
        <taxon>Cucujiformia</taxon>
        <taxon>Curculionidae</taxon>
        <taxon>Scolytinae</taxon>
        <taxon>Dendroctonus</taxon>
    </lineage>
</organism>
<gene>
    <name evidence="10" type="ORF">D910_12047</name>
</gene>
<evidence type="ECO:0000256" key="6">
    <source>
        <dbReference type="ARBA" id="ARBA00023157"/>
    </source>
</evidence>
<keyword evidence="6" id="KW-1015">Disulfide bond</keyword>
<dbReference type="PROSITE" id="PS50835">
    <property type="entry name" value="IG_LIKE"/>
    <property type="match status" value="1"/>
</dbReference>
<sequence>MEGETNNANEDEKCDVNIKEENLNYFANKQVIQIPPNIDDSLSSSDVIVREGSNETLFCKATGFPEPSLKWKRDDGAKFSINKTHKVYECEGEKLELYKISRLDMGAYLCIATNGIPPSVSKRIKLSLTFVLQMEKPNSDPKFSPC</sequence>
<dbReference type="SMART" id="SM00408">
    <property type="entry name" value="IGc2"/>
    <property type="match status" value="1"/>
</dbReference>
<dbReference type="OrthoDB" id="10012075at2759"/>
<dbReference type="InterPro" id="IPR003598">
    <property type="entry name" value="Ig_sub2"/>
</dbReference>
<dbReference type="Proteomes" id="UP000030742">
    <property type="component" value="Unassembled WGS sequence"/>
</dbReference>
<evidence type="ECO:0000256" key="5">
    <source>
        <dbReference type="ARBA" id="ARBA00023136"/>
    </source>
</evidence>
<dbReference type="InterPro" id="IPR013783">
    <property type="entry name" value="Ig-like_fold"/>
</dbReference>
<dbReference type="PANTHER" id="PTHR12231">
    <property type="entry name" value="CTX-RELATED TYPE I TRANSMEMBRANE PROTEIN"/>
    <property type="match status" value="1"/>
</dbReference>
<evidence type="ECO:0000256" key="1">
    <source>
        <dbReference type="ARBA" id="ARBA00004236"/>
    </source>
</evidence>
<evidence type="ECO:0000313" key="10">
    <source>
        <dbReference type="EMBL" id="ERL94773.1"/>
    </source>
</evidence>
<dbReference type="STRING" id="77166.U4UQG8"/>
<evidence type="ECO:0000313" key="11">
    <source>
        <dbReference type="Proteomes" id="UP000030742"/>
    </source>
</evidence>
<dbReference type="InterPro" id="IPR013098">
    <property type="entry name" value="Ig_I-set"/>
</dbReference>
<evidence type="ECO:0000256" key="4">
    <source>
        <dbReference type="ARBA" id="ARBA00022737"/>
    </source>
</evidence>
<dbReference type="Gene3D" id="2.60.40.10">
    <property type="entry name" value="Immunoglobulins"/>
    <property type="match status" value="1"/>
</dbReference>
<dbReference type="InterPro" id="IPR051170">
    <property type="entry name" value="Neural/epithelial_adhesion"/>
</dbReference>
<name>U4UQG8_DENPD</name>
<dbReference type="SUPFAM" id="SSF48726">
    <property type="entry name" value="Immunoglobulin"/>
    <property type="match status" value="1"/>
</dbReference>
<evidence type="ECO:0000256" key="7">
    <source>
        <dbReference type="ARBA" id="ARBA00023180"/>
    </source>
</evidence>
<dbReference type="PANTHER" id="PTHR12231:SF157">
    <property type="entry name" value="DPR-INTERACTING PROTEIN EPSILON-RELATED"/>
    <property type="match status" value="1"/>
</dbReference>
<keyword evidence="4" id="KW-0677">Repeat</keyword>
<dbReference type="SMART" id="SM00409">
    <property type="entry name" value="IG"/>
    <property type="match status" value="1"/>
</dbReference>
<dbReference type="GO" id="GO:0005886">
    <property type="term" value="C:plasma membrane"/>
    <property type="evidence" value="ECO:0007669"/>
    <property type="project" value="UniProtKB-SubCell"/>
</dbReference>
<dbReference type="Pfam" id="PF07679">
    <property type="entry name" value="I-set"/>
    <property type="match status" value="1"/>
</dbReference>
<dbReference type="EMBL" id="KB632399">
    <property type="protein sequence ID" value="ERL94773.1"/>
    <property type="molecule type" value="Genomic_DNA"/>
</dbReference>
<accession>U4UQG8</accession>
<keyword evidence="7" id="KW-0325">Glycoprotein</keyword>
<reference evidence="10 11" key="1">
    <citation type="journal article" date="2013" name="Genome Biol.">
        <title>Draft genome of the mountain pine beetle, Dendroctonus ponderosae Hopkins, a major forest pest.</title>
        <authorList>
            <person name="Keeling C.I."/>
            <person name="Yuen M.M."/>
            <person name="Liao N.Y."/>
            <person name="Docking T.R."/>
            <person name="Chan S.K."/>
            <person name="Taylor G.A."/>
            <person name="Palmquist D.L."/>
            <person name="Jackman S.D."/>
            <person name="Nguyen A."/>
            <person name="Li M."/>
            <person name="Henderson H."/>
            <person name="Janes J.K."/>
            <person name="Zhao Y."/>
            <person name="Pandoh P."/>
            <person name="Moore R."/>
            <person name="Sperling F.A."/>
            <person name="Huber D.P."/>
            <person name="Birol I."/>
            <person name="Jones S.J."/>
            <person name="Bohlmann J."/>
        </authorList>
    </citation>
    <scope>NUCLEOTIDE SEQUENCE</scope>
</reference>
<evidence type="ECO:0000256" key="2">
    <source>
        <dbReference type="ARBA" id="ARBA00022475"/>
    </source>
</evidence>
<dbReference type="AlphaFoldDB" id="U4UQG8"/>
<dbReference type="FunFam" id="2.60.40.10:FF:000328">
    <property type="entry name" value="CLUMA_CG000981, isoform A"/>
    <property type="match status" value="1"/>
</dbReference>
<proteinExistence type="predicted"/>
<dbReference type="InterPro" id="IPR007110">
    <property type="entry name" value="Ig-like_dom"/>
</dbReference>
<dbReference type="GO" id="GO:0043005">
    <property type="term" value="C:neuron projection"/>
    <property type="evidence" value="ECO:0007669"/>
    <property type="project" value="TreeGrafter"/>
</dbReference>